<dbReference type="SUPFAM" id="SSF49899">
    <property type="entry name" value="Concanavalin A-like lectins/glucanases"/>
    <property type="match status" value="1"/>
</dbReference>
<evidence type="ECO:0000313" key="2">
    <source>
        <dbReference type="Proteomes" id="UP001064896"/>
    </source>
</evidence>
<accession>A0ABN6BNL1</accession>
<dbReference type="RefSeq" id="WP_265170102.1">
    <property type="nucleotide sequence ID" value="NZ_AP023081.1"/>
</dbReference>
<gene>
    <name evidence="1" type="ORF">PSm6_18760</name>
</gene>
<dbReference type="Proteomes" id="UP001064896">
    <property type="component" value="Chromosome"/>
</dbReference>
<organism evidence="1 2">
    <name type="scientific">Pseudomonas solani</name>
    <dbReference type="NCBI Taxonomy" id="2731552"/>
    <lineage>
        <taxon>Bacteria</taxon>
        <taxon>Pseudomonadati</taxon>
        <taxon>Pseudomonadota</taxon>
        <taxon>Gammaproteobacteria</taxon>
        <taxon>Pseudomonadales</taxon>
        <taxon>Pseudomonadaceae</taxon>
        <taxon>Pseudomonas</taxon>
    </lineage>
</organism>
<reference evidence="1" key="1">
    <citation type="submission" date="2020-05" db="EMBL/GenBank/DDBJ databases">
        <title>Complete genome sequence of Pseudomonas sp. Sm006.</title>
        <authorList>
            <person name="Takeuchi K."/>
            <person name="Someya N."/>
        </authorList>
    </citation>
    <scope>NUCLEOTIDE SEQUENCE</scope>
    <source>
        <strain evidence="1">Sm006</strain>
    </source>
</reference>
<dbReference type="EMBL" id="AP023081">
    <property type="protein sequence ID" value="BCD85469.1"/>
    <property type="molecule type" value="Genomic_DNA"/>
</dbReference>
<protein>
    <submittedName>
        <fullName evidence="1">Uncharacterized protein</fullName>
    </submittedName>
</protein>
<evidence type="ECO:0000313" key="1">
    <source>
        <dbReference type="EMBL" id="BCD85469.1"/>
    </source>
</evidence>
<keyword evidence="2" id="KW-1185">Reference proteome</keyword>
<name>A0ABN6BNL1_9PSED</name>
<proteinExistence type="predicted"/>
<dbReference type="InterPro" id="IPR013320">
    <property type="entry name" value="ConA-like_dom_sf"/>
</dbReference>
<sequence length="2066" mass="223907">MDMLVMPSVSKRRSRAWPGLALGALLAGWTATAQAFFGFGLIPGIYIPQTYYKFGAVYTRAVVLSPNGKPIWVEYGSDGKEAREIGEATGPLEQAQVMSGDIYRAYLQRLKDARERYPQSEVMTAATYRGTAFKTVDGKTIDKPSLSPSSLTVLVRGEKERFSTKGDELLLLQMPIDSNVTPSSSSKALLLSKEGQILHQGTNSIGFRAGFFGKDGKVDDKNTRDRDAKIYGPLPGVGVTLGSHVTGGYALTDDDGKYKMNYFLPPCPGFFFEYTTPSYLELYYKRFNPRGSSNMPYYMTRPDYDSCNGLGLWSMEAAAIVATIATPMKQAADFPIDLMVLDGSAQFGGGVKLGDKTAHSDKTGKRDNYLQQSYDFDGDEKPDQVVPGKKVVKQVDGKPKEVFVKTTLEEAELQGIYLSSSASAGASDGETPPPDFTRLIDIAPDFEDRGLLESISKDDLKDTDIYVFRESNGQLVAERRGLHEDELYKNYSGVDEKSGSFRYTIQLRGSKENYYAIAGRTGEAAFSKWQSAGGFKEEFQKRAANHLKAGETVRIIAINRPTGYIGSVKVKLESAVASGNLLNFADQRIELAPPNLKVWAERKNKIEKGMTKGELKKQLIGNEGAGLGTDISIAIYTDWQDADGGALPEELADYGFTGRLAKIVAANQLAPEGANSLSQFKIKPGQQVQVIQLPEKILAKQHLYLQVTGQPENRNPDFSSNGSGSGVLKYRPTHYVPVRVPLNDEEASELSRQAYRKAVKSFPQQTFKKPEPRYEWKYRPEMQFSLYDLTVDQIKRKELASDAGTKIDLNQAAITASDRVIDFLYSLLQSQFAQLDPFDMKGEREMVLAMGGSEVKVKYGPSKTIQFTDLNHLSALQPEDFMSIRLYANNDVSNILWEWAFDNIVLLPVPMAGGETIKVSADDSALVSQGLSAVVLRPNEDKNTHRYSLSWSVSGNGQLEKASDTNMTGTFANALKLTTKAGNRATVTAKFSEPYVIDPKTATFEIVPGKPHTVTANAQGRTAISGAGKITLDILAKDKFGNTVADGTLVEILGEDIAVSGDTATVNGKVQLVLKGDKEAGEKNYSIKIGDVVEERTLTVDDIKLVVDAPDEIPRGGNVPVTIRAESDTPDLSGVQIQVTALRGAVTNGTLTLGSDNSVRTSLDAGNFVGEGKLIARINDKLFPMSLKVDALSNDLEVSNPLLISSRFGSSTDGQRAETEIVLKGDVGEEVEIDLRDYLSPNLLPAAFWGLYGPSADGRFLDDEFQREIKLHNATPQGQGVRREDRFIQITTDDGYAGVPYDQALARTDDVGATLSFRPDEGAFGKNLLDYAASGLKAVLTGDGRVKVTAQTQDADIELISQPVSKEQWHRMGVHVVAQKLILQVDDQTFTASLSGPLQKASGQYAAVVGKGFKGAINRFGLFDWTQAPVVTIVGGGGEQGSTRVGSDGKARFRISSNLSNLLALRENPNQGLLVTISRILVAQAVADGEDACALVPTTGAINAAEALLNFVVKCELQKKVRQAEIKVKTANGVWQTTVAYAELGLITSLQNQINALGNTAIYLAKCLDGVVTGSTDNAVSTICDFVASLFLVGDIRDFVIHSYYYYTDNTEKFDYPTYVFAGLGIVSTLAEFTGAGVAVDAALAGGKTASKVLKGSAVISTLVTYLDKKVLNGVSGQKVEALKKVIPMLQIVALVAFEGPALKEFIFSAIKTAKDFEIWTVYAYWMTEEGGLFVQRGALETGVESLVGFVVGPAHAAVAGKASDLLAVLTRVQDNAKKVGTDKNAGAVFTKVIAELQAAKGTPLADLAGKSDELVALMAIYSRGSENALAAFRHTPCGPSLCFNGRTMAEFVKDIGEIEKHLFTTKSPATDMNKVFEQLGATATRKDGVEVDRIFVARGGAGTLQVIKRLIDKNKDMKVLGFETPKKTVGGTRHYDAHVKVGENEFFVESKYWTQNKGETHIENAMNVLKKENDEDGPPGQLLKDLLGYMTGEGAGKNVRWEFVEGTSTGIDRTKLINTAIKAMEKEGSNIQAYIAKMTNKKYTEVADEAKAALAVILGGVKVGS</sequence>